<dbReference type="AlphaFoldDB" id="A0A9X0BNI3"/>
<proteinExistence type="predicted"/>
<keyword evidence="2" id="KW-1185">Reference proteome</keyword>
<dbReference type="Proteomes" id="UP001148312">
    <property type="component" value="Unassembled WGS sequence"/>
</dbReference>
<accession>A0A9X0BNI3</accession>
<evidence type="ECO:0000313" key="2">
    <source>
        <dbReference type="Proteomes" id="UP001148312"/>
    </source>
</evidence>
<gene>
    <name evidence="1" type="ORF">N7539_007088</name>
</gene>
<evidence type="ECO:0000313" key="1">
    <source>
        <dbReference type="EMBL" id="KAJ5476944.1"/>
    </source>
</evidence>
<name>A0A9X0BNI3_9EURO</name>
<sequence>MACAQIAALFSRAVPCIIHPAFGEFLDLSSAKALEQVKVVSHETNPQYIAFGKTIGDFAPHFIHNASVIASHSASNIRRTMSDEHVSSPWDH</sequence>
<protein>
    <submittedName>
        <fullName evidence="1">Uncharacterized protein</fullName>
    </submittedName>
</protein>
<dbReference type="RefSeq" id="XP_056787488.1">
    <property type="nucleotide sequence ID" value="XM_056936689.1"/>
</dbReference>
<dbReference type="GeneID" id="81626938"/>
<organism evidence="1 2">
    <name type="scientific">Penicillium diatomitis</name>
    <dbReference type="NCBI Taxonomy" id="2819901"/>
    <lineage>
        <taxon>Eukaryota</taxon>
        <taxon>Fungi</taxon>
        <taxon>Dikarya</taxon>
        <taxon>Ascomycota</taxon>
        <taxon>Pezizomycotina</taxon>
        <taxon>Eurotiomycetes</taxon>
        <taxon>Eurotiomycetidae</taxon>
        <taxon>Eurotiales</taxon>
        <taxon>Aspergillaceae</taxon>
        <taxon>Penicillium</taxon>
    </lineage>
</organism>
<comment type="caution">
    <text evidence="1">The sequence shown here is derived from an EMBL/GenBank/DDBJ whole genome shotgun (WGS) entry which is preliminary data.</text>
</comment>
<reference evidence="1" key="2">
    <citation type="journal article" date="2023" name="IMA Fungus">
        <title>Comparative genomic study of the Penicillium genus elucidates a diverse pangenome and 15 lateral gene transfer events.</title>
        <authorList>
            <person name="Petersen C."/>
            <person name="Sorensen T."/>
            <person name="Nielsen M.R."/>
            <person name="Sondergaard T.E."/>
            <person name="Sorensen J.L."/>
            <person name="Fitzpatrick D.A."/>
            <person name="Frisvad J.C."/>
            <person name="Nielsen K.L."/>
        </authorList>
    </citation>
    <scope>NUCLEOTIDE SEQUENCE</scope>
    <source>
        <strain evidence="1">IBT 30728</strain>
    </source>
</reference>
<reference evidence="1" key="1">
    <citation type="submission" date="2022-12" db="EMBL/GenBank/DDBJ databases">
        <authorList>
            <person name="Petersen C."/>
        </authorList>
    </citation>
    <scope>NUCLEOTIDE SEQUENCE</scope>
    <source>
        <strain evidence="1">IBT 30728</strain>
    </source>
</reference>
<dbReference type="EMBL" id="JAPWDQ010000010">
    <property type="protein sequence ID" value="KAJ5476944.1"/>
    <property type="molecule type" value="Genomic_DNA"/>
</dbReference>